<proteinExistence type="predicted"/>
<feature type="region of interest" description="Disordered" evidence="1">
    <location>
        <begin position="95"/>
        <end position="122"/>
    </location>
</feature>
<organism evidence="2 3">
    <name type="scientific">Nocardia carnea</name>
    <dbReference type="NCBI Taxonomy" id="37328"/>
    <lineage>
        <taxon>Bacteria</taxon>
        <taxon>Bacillati</taxon>
        <taxon>Actinomycetota</taxon>
        <taxon>Actinomycetes</taxon>
        <taxon>Mycobacteriales</taxon>
        <taxon>Nocardiaceae</taxon>
        <taxon>Nocardia</taxon>
    </lineage>
</organism>
<comment type="caution">
    <text evidence="2">The sequence shown here is derived from an EMBL/GenBank/DDBJ whole genome shotgun (WGS) entry which is preliminary data.</text>
</comment>
<evidence type="ECO:0008006" key="4">
    <source>
        <dbReference type="Google" id="ProtNLM"/>
    </source>
</evidence>
<gene>
    <name evidence="2" type="ORF">ACH4WX_15850</name>
</gene>
<dbReference type="RefSeq" id="WP_033242728.1">
    <property type="nucleotide sequence ID" value="NZ_JBIRUQ010000003.1"/>
</dbReference>
<evidence type="ECO:0000313" key="2">
    <source>
        <dbReference type="EMBL" id="MFI1462187.1"/>
    </source>
</evidence>
<evidence type="ECO:0000256" key="1">
    <source>
        <dbReference type="SAM" id="MobiDB-lite"/>
    </source>
</evidence>
<name>A0ABW7TPR6_9NOCA</name>
<dbReference type="Proteomes" id="UP001611263">
    <property type="component" value="Unassembled WGS sequence"/>
</dbReference>
<evidence type="ECO:0000313" key="3">
    <source>
        <dbReference type="Proteomes" id="UP001611263"/>
    </source>
</evidence>
<protein>
    <recommendedName>
        <fullName evidence="4">Secreted protein</fullName>
    </recommendedName>
</protein>
<dbReference type="EMBL" id="JBIRUQ010000003">
    <property type="protein sequence ID" value="MFI1462187.1"/>
    <property type="molecule type" value="Genomic_DNA"/>
</dbReference>
<feature type="compositionally biased region" description="Basic and acidic residues" evidence="1">
    <location>
        <begin position="106"/>
        <end position="122"/>
    </location>
</feature>
<keyword evidence="3" id="KW-1185">Reference proteome</keyword>
<dbReference type="GeneID" id="93508929"/>
<reference evidence="2 3" key="1">
    <citation type="submission" date="2024-10" db="EMBL/GenBank/DDBJ databases">
        <title>The Natural Products Discovery Center: Release of the First 8490 Sequenced Strains for Exploring Actinobacteria Biosynthetic Diversity.</title>
        <authorList>
            <person name="Kalkreuter E."/>
            <person name="Kautsar S.A."/>
            <person name="Yang D."/>
            <person name="Bader C.D."/>
            <person name="Teijaro C.N."/>
            <person name="Fluegel L."/>
            <person name="Davis C.M."/>
            <person name="Simpson J.R."/>
            <person name="Lauterbach L."/>
            <person name="Steele A.D."/>
            <person name="Gui C."/>
            <person name="Meng S."/>
            <person name="Li G."/>
            <person name="Viehrig K."/>
            <person name="Ye F."/>
            <person name="Su P."/>
            <person name="Kiefer A.F."/>
            <person name="Nichols A."/>
            <person name="Cepeda A.J."/>
            <person name="Yan W."/>
            <person name="Fan B."/>
            <person name="Jiang Y."/>
            <person name="Adhikari A."/>
            <person name="Zheng C.-J."/>
            <person name="Schuster L."/>
            <person name="Cowan T.M."/>
            <person name="Smanski M.J."/>
            <person name="Chevrette M.G."/>
            <person name="De Carvalho L.P.S."/>
            <person name="Shen B."/>
        </authorList>
    </citation>
    <scope>NUCLEOTIDE SEQUENCE [LARGE SCALE GENOMIC DNA]</scope>
    <source>
        <strain evidence="2 3">NPDC020568</strain>
    </source>
</reference>
<sequence length="122" mass="13170">MITELASVLGGLVTGVGGVCAAGLLSRRKRRADAVQVLTQAAAQMVEPLSRQIAAMTAELEAHRRVVADSEQRCRLAATQHTSWDVVVRSSLLNLGVDVPPPPPMTDDRSDPPRRVDPRQRP</sequence>
<accession>A0ABW7TPR6</accession>